<gene>
    <name evidence="2" type="primary">PocGH01_06030400</name>
    <name evidence="2" type="ORF">POCGH01_06030400</name>
</gene>
<accession>A0A1D3TGF1</accession>
<dbReference type="Proteomes" id="UP000242942">
    <property type="component" value="Chromosome 6"/>
</dbReference>
<reference evidence="2 3" key="1">
    <citation type="submission" date="2016-06" db="EMBL/GenBank/DDBJ databases">
        <authorList>
            <consortium name="Pathogen Informatics"/>
        </authorList>
    </citation>
    <scope>NUCLEOTIDE SEQUENCE [LARGE SCALE GENOMIC DNA]</scope>
    <source>
        <strain evidence="2">PocGH01</strain>
    </source>
</reference>
<evidence type="ECO:0000256" key="1">
    <source>
        <dbReference type="SAM" id="Phobius"/>
    </source>
</evidence>
<protein>
    <submittedName>
        <fullName evidence="2">Uncharacterized protein</fullName>
    </submittedName>
</protein>
<keyword evidence="1" id="KW-0472">Membrane</keyword>
<sequence>MFSCVFFFSISSSGGIYFSFTFYMIYLNCVFYSKRTWQTNMKRKTYRSKKRKKYIRLGETLIRIQ</sequence>
<keyword evidence="1" id="KW-0812">Transmembrane</keyword>
<evidence type="ECO:0000313" key="3">
    <source>
        <dbReference type="Proteomes" id="UP000242942"/>
    </source>
</evidence>
<name>A0A1D3TGF1_PLAOA</name>
<keyword evidence="3" id="KW-1185">Reference proteome</keyword>
<dbReference type="EMBL" id="LT594587">
    <property type="protein sequence ID" value="SCP04004.1"/>
    <property type="molecule type" value="Genomic_DNA"/>
</dbReference>
<dbReference type="AlphaFoldDB" id="A0A1D3TGF1"/>
<proteinExistence type="predicted"/>
<evidence type="ECO:0000313" key="2">
    <source>
        <dbReference type="EMBL" id="SCP04004.1"/>
    </source>
</evidence>
<feature type="transmembrane region" description="Helical" evidence="1">
    <location>
        <begin position="6"/>
        <end position="33"/>
    </location>
</feature>
<keyword evidence="1" id="KW-1133">Transmembrane helix</keyword>
<organism evidence="2 3">
    <name type="scientific">Plasmodium ovale</name>
    <name type="common">malaria parasite P. ovale</name>
    <dbReference type="NCBI Taxonomy" id="36330"/>
    <lineage>
        <taxon>Eukaryota</taxon>
        <taxon>Sar</taxon>
        <taxon>Alveolata</taxon>
        <taxon>Apicomplexa</taxon>
        <taxon>Aconoidasida</taxon>
        <taxon>Haemosporida</taxon>
        <taxon>Plasmodiidae</taxon>
        <taxon>Plasmodium</taxon>
        <taxon>Plasmodium (Plasmodium)</taxon>
    </lineage>
</organism>